<dbReference type="Proteomes" id="UP000001555">
    <property type="component" value="Unassembled WGS sequence"/>
</dbReference>
<dbReference type="InParanoid" id="B7PPG8"/>
<dbReference type="PaxDb" id="6945-B7PPG8"/>
<gene>
    <name evidence="2" type="ORF">IscW_ISCW005946</name>
</gene>
<keyword evidence="4" id="KW-1185">Reference proteome</keyword>
<evidence type="ECO:0000313" key="2">
    <source>
        <dbReference type="EMBL" id="EEC08490.1"/>
    </source>
</evidence>
<dbReference type="HOGENOM" id="CLU_2760635_0_0_1"/>
<name>B7PPG8_IXOSC</name>
<feature type="signal peptide" evidence="1">
    <location>
        <begin position="1"/>
        <end position="20"/>
    </location>
</feature>
<evidence type="ECO:0000313" key="3">
    <source>
        <dbReference type="EnsemblMetazoa" id="ISCW005946-PA"/>
    </source>
</evidence>
<dbReference type="EMBL" id="DS758092">
    <property type="protein sequence ID" value="EEC08490.1"/>
    <property type="molecule type" value="Genomic_DNA"/>
</dbReference>
<accession>B7PPG8</accession>
<organism>
    <name type="scientific">Ixodes scapularis</name>
    <name type="common">Black-legged tick</name>
    <name type="synonym">Deer tick</name>
    <dbReference type="NCBI Taxonomy" id="6945"/>
    <lineage>
        <taxon>Eukaryota</taxon>
        <taxon>Metazoa</taxon>
        <taxon>Ecdysozoa</taxon>
        <taxon>Arthropoda</taxon>
        <taxon>Chelicerata</taxon>
        <taxon>Arachnida</taxon>
        <taxon>Acari</taxon>
        <taxon>Parasitiformes</taxon>
        <taxon>Ixodida</taxon>
        <taxon>Ixodoidea</taxon>
        <taxon>Ixodidae</taxon>
        <taxon>Ixodinae</taxon>
        <taxon>Ixodes</taxon>
    </lineage>
</organism>
<dbReference type="EMBL" id="ABJB010270383">
    <property type="status" value="NOT_ANNOTATED_CDS"/>
    <property type="molecule type" value="Genomic_DNA"/>
</dbReference>
<dbReference type="VEuPathDB" id="VectorBase:ISCW005946"/>
<keyword evidence="1" id="KW-0732">Signal</keyword>
<evidence type="ECO:0008006" key="5">
    <source>
        <dbReference type="Google" id="ProtNLM"/>
    </source>
</evidence>
<reference evidence="3" key="2">
    <citation type="submission" date="2020-05" db="UniProtKB">
        <authorList>
            <consortium name="EnsemblMetazoa"/>
        </authorList>
    </citation>
    <scope>IDENTIFICATION</scope>
    <source>
        <strain evidence="3">wikel</strain>
    </source>
</reference>
<feature type="chain" id="PRO_5014568096" description="Secreted protein" evidence="1">
    <location>
        <begin position="21"/>
        <end position="70"/>
    </location>
</feature>
<reference evidence="2 4" key="1">
    <citation type="submission" date="2008-03" db="EMBL/GenBank/DDBJ databases">
        <title>Annotation of Ixodes scapularis.</title>
        <authorList>
            <consortium name="Ixodes scapularis Genome Project Consortium"/>
            <person name="Caler E."/>
            <person name="Hannick L.I."/>
            <person name="Bidwell S."/>
            <person name="Joardar V."/>
            <person name="Thiagarajan M."/>
            <person name="Amedeo P."/>
            <person name="Galinsky K.J."/>
            <person name="Schobel S."/>
            <person name="Inman J."/>
            <person name="Hostetler J."/>
            <person name="Miller J."/>
            <person name="Hammond M."/>
            <person name="Megy K."/>
            <person name="Lawson D."/>
            <person name="Kodira C."/>
            <person name="Sutton G."/>
            <person name="Meyer J."/>
            <person name="Hill C.A."/>
            <person name="Birren B."/>
            <person name="Nene V."/>
            <person name="Collins F."/>
            <person name="Alarcon-Chaidez F."/>
            <person name="Wikel S."/>
            <person name="Strausberg R."/>
        </authorList>
    </citation>
    <scope>NUCLEOTIDE SEQUENCE [LARGE SCALE GENOMIC DNA]</scope>
    <source>
        <strain evidence="4">Wikel</strain>
        <strain evidence="2">Wikel colony</strain>
    </source>
</reference>
<protein>
    <recommendedName>
        <fullName evidence="5">Secreted protein</fullName>
    </recommendedName>
</protein>
<evidence type="ECO:0000313" key="4">
    <source>
        <dbReference type="Proteomes" id="UP000001555"/>
    </source>
</evidence>
<evidence type="ECO:0000256" key="1">
    <source>
        <dbReference type="SAM" id="SignalP"/>
    </source>
</evidence>
<sequence>MIKILCKLLLGILRYACILRQERSQVKNIVKVYYTSFDHTLEHFQRLRNKFKKSKVMVHSALERIAGNKT</sequence>
<dbReference type="AlphaFoldDB" id="B7PPG8"/>
<dbReference type="EnsemblMetazoa" id="ISCW005946-RA">
    <property type="protein sequence ID" value="ISCW005946-PA"/>
    <property type="gene ID" value="ISCW005946"/>
</dbReference>
<proteinExistence type="predicted"/>